<dbReference type="GO" id="GO:0051301">
    <property type="term" value="P:cell division"/>
    <property type="evidence" value="ECO:0007669"/>
    <property type="project" value="UniProtKB-KW"/>
</dbReference>
<dbReference type="InterPro" id="IPR003400">
    <property type="entry name" value="ExbD"/>
</dbReference>
<evidence type="ECO:0000256" key="7">
    <source>
        <dbReference type="ARBA" id="ARBA00023136"/>
    </source>
</evidence>
<dbReference type="GO" id="GO:0015031">
    <property type="term" value="P:protein transport"/>
    <property type="evidence" value="ECO:0007669"/>
    <property type="project" value="InterPro"/>
</dbReference>
<dbReference type="Gene3D" id="3.30.420.270">
    <property type="match status" value="1"/>
</dbReference>
<dbReference type="GO" id="GO:0005886">
    <property type="term" value="C:plasma membrane"/>
    <property type="evidence" value="ECO:0007669"/>
    <property type="project" value="UniProtKB-SubCell"/>
</dbReference>
<keyword evidence="3" id="KW-0997">Cell inner membrane</keyword>
<organism evidence="10">
    <name type="scientific">hydrothermal vent metagenome</name>
    <dbReference type="NCBI Taxonomy" id="652676"/>
    <lineage>
        <taxon>unclassified sequences</taxon>
        <taxon>metagenomes</taxon>
        <taxon>ecological metagenomes</taxon>
    </lineage>
</organism>
<evidence type="ECO:0000313" key="10">
    <source>
        <dbReference type="EMBL" id="VAW77523.1"/>
    </source>
</evidence>
<keyword evidence="8" id="KW-0131">Cell cycle</keyword>
<accession>A0A3B0YN25</accession>
<keyword evidence="2" id="KW-1003">Cell membrane</keyword>
<keyword evidence="6 9" id="KW-1133">Transmembrane helix</keyword>
<evidence type="ECO:0000256" key="2">
    <source>
        <dbReference type="ARBA" id="ARBA00022475"/>
    </source>
</evidence>
<dbReference type="Pfam" id="PF02472">
    <property type="entry name" value="ExbD"/>
    <property type="match status" value="1"/>
</dbReference>
<dbReference type="AlphaFoldDB" id="A0A3B0YN25"/>
<evidence type="ECO:0000256" key="8">
    <source>
        <dbReference type="ARBA" id="ARBA00023306"/>
    </source>
</evidence>
<protein>
    <submittedName>
        <fullName evidence="10">Tol biopolymer transport system, TolR protein</fullName>
    </submittedName>
</protein>
<evidence type="ECO:0000256" key="5">
    <source>
        <dbReference type="ARBA" id="ARBA00022692"/>
    </source>
</evidence>
<dbReference type="PANTHER" id="PTHR30558">
    <property type="entry name" value="EXBD MEMBRANE COMPONENT OF PMF-DRIVEN MACROMOLECULE IMPORT SYSTEM"/>
    <property type="match status" value="1"/>
</dbReference>
<dbReference type="GO" id="GO:0022857">
    <property type="term" value="F:transmembrane transporter activity"/>
    <property type="evidence" value="ECO:0007669"/>
    <property type="project" value="InterPro"/>
</dbReference>
<dbReference type="InterPro" id="IPR014168">
    <property type="entry name" value="Tol-Pal_TolR"/>
</dbReference>
<dbReference type="HAMAP" id="MF_02203">
    <property type="entry name" value="TolR"/>
    <property type="match status" value="1"/>
</dbReference>
<evidence type="ECO:0000256" key="4">
    <source>
        <dbReference type="ARBA" id="ARBA00022618"/>
    </source>
</evidence>
<dbReference type="PANTHER" id="PTHR30558:SF7">
    <property type="entry name" value="TOL-PAL SYSTEM PROTEIN TOLR"/>
    <property type="match status" value="1"/>
</dbReference>
<sequence length="143" mass="15612">MARQRPRKRPMSEINVVPYIDVMLVLLVIFMITAPLLNQGVDVELPQANAEPMDGEQKDPLVLTVDAEGRYFLNIGDNPEKEIDAETLVTRAGTVLRRRPGVAVMVRGDNGVDYGRVVEAMTLLQQAGASRVGLVTEPIGEGS</sequence>
<evidence type="ECO:0000256" key="9">
    <source>
        <dbReference type="SAM" id="Phobius"/>
    </source>
</evidence>
<comment type="subcellular location">
    <subcellularLocation>
        <location evidence="1">Cell membrane</location>
        <topology evidence="1">Single-pass membrane protein</topology>
    </subcellularLocation>
</comment>
<feature type="transmembrane region" description="Helical" evidence="9">
    <location>
        <begin position="16"/>
        <end position="37"/>
    </location>
</feature>
<keyword evidence="7 9" id="KW-0472">Membrane</keyword>
<gene>
    <name evidence="10" type="ORF">MNBD_GAMMA15-2192</name>
</gene>
<evidence type="ECO:0000256" key="6">
    <source>
        <dbReference type="ARBA" id="ARBA00022989"/>
    </source>
</evidence>
<dbReference type="NCBIfam" id="TIGR02801">
    <property type="entry name" value="tolR"/>
    <property type="match status" value="1"/>
</dbReference>
<evidence type="ECO:0000256" key="3">
    <source>
        <dbReference type="ARBA" id="ARBA00022519"/>
    </source>
</evidence>
<name>A0A3B0YN25_9ZZZZ</name>
<proteinExistence type="inferred from homology"/>
<keyword evidence="4" id="KW-0132">Cell division</keyword>
<reference evidence="10" key="1">
    <citation type="submission" date="2018-06" db="EMBL/GenBank/DDBJ databases">
        <authorList>
            <person name="Zhirakovskaya E."/>
        </authorList>
    </citation>
    <scope>NUCLEOTIDE SEQUENCE</scope>
</reference>
<dbReference type="EMBL" id="UOFN01000077">
    <property type="protein sequence ID" value="VAW77523.1"/>
    <property type="molecule type" value="Genomic_DNA"/>
</dbReference>
<keyword evidence="5 9" id="KW-0812">Transmembrane</keyword>
<evidence type="ECO:0000256" key="1">
    <source>
        <dbReference type="ARBA" id="ARBA00004162"/>
    </source>
</evidence>